<dbReference type="EMBL" id="QOIL01000034">
    <property type="protein sequence ID" value="RCG19096.1"/>
    <property type="molecule type" value="Genomic_DNA"/>
</dbReference>
<dbReference type="InterPro" id="IPR036291">
    <property type="entry name" value="NAD(P)-bd_dom_sf"/>
</dbReference>
<dbReference type="InterPro" id="IPR015878">
    <property type="entry name" value="Ado_hCys_hydrolase_NAD-bd"/>
</dbReference>
<accession>A0A367ELU7</accession>
<evidence type="ECO:0000259" key="1">
    <source>
        <dbReference type="SMART" id="SM00997"/>
    </source>
</evidence>
<organism evidence="2 3">
    <name type="scientific">Sphaerisporangium album</name>
    <dbReference type="NCBI Taxonomy" id="509200"/>
    <lineage>
        <taxon>Bacteria</taxon>
        <taxon>Bacillati</taxon>
        <taxon>Actinomycetota</taxon>
        <taxon>Actinomycetes</taxon>
        <taxon>Streptosporangiales</taxon>
        <taxon>Streptosporangiaceae</taxon>
        <taxon>Sphaerisporangium</taxon>
    </lineage>
</organism>
<dbReference type="Proteomes" id="UP000253094">
    <property type="component" value="Unassembled WGS sequence"/>
</dbReference>
<proteinExistence type="predicted"/>
<feature type="domain" description="S-adenosyl-L-homocysteine hydrolase NAD binding" evidence="1">
    <location>
        <begin position="191"/>
        <end position="371"/>
    </location>
</feature>
<evidence type="ECO:0000313" key="2">
    <source>
        <dbReference type="EMBL" id="RCG19096.1"/>
    </source>
</evidence>
<dbReference type="InterPro" id="IPR042172">
    <property type="entry name" value="Adenosylhomocyst_ase-like_sf"/>
</dbReference>
<dbReference type="SMART" id="SM00997">
    <property type="entry name" value="AdoHcyase_NAD"/>
    <property type="match status" value="1"/>
</dbReference>
<dbReference type="RefSeq" id="WP_114033751.1">
    <property type="nucleotide sequence ID" value="NZ_QOIL01000034.1"/>
</dbReference>
<dbReference type="AlphaFoldDB" id="A0A367ELU7"/>
<name>A0A367ELU7_9ACTN</name>
<dbReference type="SUPFAM" id="SSF51735">
    <property type="entry name" value="NAD(P)-binding Rossmann-fold domains"/>
    <property type="match status" value="1"/>
</dbReference>
<reference evidence="2 3" key="1">
    <citation type="submission" date="2018-06" db="EMBL/GenBank/DDBJ databases">
        <title>Sphaerisporangium craniellae sp. nov., isolated from a marine sponge in the South China Sea.</title>
        <authorList>
            <person name="Li L."/>
        </authorList>
    </citation>
    <scope>NUCLEOTIDE SEQUENCE [LARGE SCALE GENOMIC DNA]</scope>
    <source>
        <strain evidence="2 3">CCTCC AA 208026</strain>
    </source>
</reference>
<gene>
    <name evidence="2" type="ORF">DQ384_38105</name>
</gene>
<dbReference type="OrthoDB" id="505700at2"/>
<dbReference type="GO" id="GO:0051287">
    <property type="term" value="F:NAD binding"/>
    <property type="evidence" value="ECO:0007669"/>
    <property type="project" value="InterPro"/>
</dbReference>
<protein>
    <recommendedName>
        <fullName evidence="1">S-adenosyl-L-homocysteine hydrolase NAD binding domain-containing protein</fullName>
    </recommendedName>
</protein>
<keyword evidence="3" id="KW-1185">Reference proteome</keyword>
<dbReference type="InterPro" id="IPR006140">
    <property type="entry name" value="D-isomer_DH_NAD-bd"/>
</dbReference>
<sequence>MTAATMAQTMPVLDGHARRCAGTLAGVEVLFIGHGICDAAVTAHALAAAGARLVSVVIPYGPAKPEVVDAYQRLGPVIAPPAPHPLRFAQVMRAAVTEAIHLVATQARTADARWMIVEDGGYAVPLLHDTPELRPYLPSCLGAVEHTSRGAWNYQYAEVDGPVPGTPRTLELPAVTISGCALKTCHEGAFVAETTVDEILLALREDHVFVRHLPVAVAGYGRIGAAIAAELAARGCQVAVIDPRRPQLADGMTLVDWRQVAERGTVLLVGATGTAATPPELVSAFLARGRRRMYLASASSKAVEFSHLIAALESPSVIEALAPAPGIRLTRSPGPAGRRYQFTAPAWPQARELVMLADGYPVLFHRAASHGATNAAMDPVMTLLFLAAAGLPAAAHRLGHRLHTVADVADLPDLPAPWRALIEQEGLLRTWCVLHGIDAGDYLARIGLRAPEEVAAWRG</sequence>
<dbReference type="Gene3D" id="3.40.50.1480">
    <property type="entry name" value="Adenosylhomocysteinase-like"/>
    <property type="match status" value="1"/>
</dbReference>
<comment type="caution">
    <text evidence="2">The sequence shown here is derived from an EMBL/GenBank/DDBJ whole genome shotgun (WGS) entry which is preliminary data.</text>
</comment>
<dbReference type="Gene3D" id="3.40.50.720">
    <property type="entry name" value="NAD(P)-binding Rossmann-like Domain"/>
    <property type="match status" value="1"/>
</dbReference>
<dbReference type="Pfam" id="PF02826">
    <property type="entry name" value="2-Hacid_dh_C"/>
    <property type="match status" value="1"/>
</dbReference>
<evidence type="ECO:0000313" key="3">
    <source>
        <dbReference type="Proteomes" id="UP000253094"/>
    </source>
</evidence>